<keyword evidence="2" id="KW-0813">Transport</keyword>
<evidence type="ECO:0000256" key="5">
    <source>
        <dbReference type="ARBA" id="ARBA00022927"/>
    </source>
</evidence>
<keyword evidence="5" id="KW-0653">Protein transport</keyword>
<keyword evidence="4" id="KW-0677">Repeat</keyword>
<evidence type="ECO:0000256" key="3">
    <source>
        <dbReference type="ARBA" id="ARBA00022490"/>
    </source>
</evidence>
<dbReference type="GO" id="GO:0005737">
    <property type="term" value="C:cytoplasm"/>
    <property type="evidence" value="ECO:0007669"/>
    <property type="project" value="UniProtKB-SubCell"/>
</dbReference>
<dbReference type="Proteomes" id="UP000236333">
    <property type="component" value="Unassembled WGS sequence"/>
</dbReference>
<dbReference type="PANTHER" id="PTHR10527">
    <property type="entry name" value="IMPORTIN BETA"/>
    <property type="match status" value="1"/>
</dbReference>
<evidence type="ECO:0000256" key="2">
    <source>
        <dbReference type="ARBA" id="ARBA00022448"/>
    </source>
</evidence>
<dbReference type="GO" id="GO:0006606">
    <property type="term" value="P:protein import into nucleus"/>
    <property type="evidence" value="ECO:0007669"/>
    <property type="project" value="InterPro"/>
</dbReference>
<feature type="domain" description="Importin subunit beta-1/Transportin-1-like TPR repeats" evidence="6">
    <location>
        <begin position="1"/>
        <end position="142"/>
    </location>
</feature>
<evidence type="ECO:0000313" key="8">
    <source>
        <dbReference type="Proteomes" id="UP000236333"/>
    </source>
</evidence>
<protein>
    <submittedName>
        <fullName evidence="7">Importin subunit beta-1</fullName>
    </submittedName>
</protein>
<dbReference type="Pfam" id="PF25574">
    <property type="entry name" value="TPR_IMB1"/>
    <property type="match status" value="1"/>
</dbReference>
<evidence type="ECO:0000256" key="4">
    <source>
        <dbReference type="ARBA" id="ARBA00022737"/>
    </source>
</evidence>
<comment type="subcellular location">
    <subcellularLocation>
        <location evidence="1">Cytoplasm</location>
    </subcellularLocation>
</comment>
<name>A0A2J8AE46_9CHLO</name>
<keyword evidence="8" id="KW-1185">Reference proteome</keyword>
<comment type="caution">
    <text evidence="7">The sequence shown here is derived from an EMBL/GenBank/DDBJ whole genome shotgun (WGS) entry which is preliminary data.</text>
</comment>
<sequence length="147" mass="15986">IMETLLKVLARTQSGAGVHEEAMLAAGTFTVAAGEHFQKYLQQFMPFVRAGLQDHMQWQVCLSTVGVLGDVSRAVGQAVFPYCDELVSIILTNLGSPSVHRNIKPELLTVLGDCALAIESNFSKYLDAVLTILRQAMVMSVQMVSSN</sequence>
<evidence type="ECO:0000256" key="1">
    <source>
        <dbReference type="ARBA" id="ARBA00004496"/>
    </source>
</evidence>
<keyword evidence="3" id="KW-0963">Cytoplasm</keyword>
<gene>
    <name evidence="7" type="ORF">TSOC_002448</name>
</gene>
<dbReference type="OrthoDB" id="10263328at2759"/>
<dbReference type="InterPro" id="IPR016024">
    <property type="entry name" value="ARM-type_fold"/>
</dbReference>
<dbReference type="InterPro" id="IPR040122">
    <property type="entry name" value="Importin_beta"/>
</dbReference>
<dbReference type="InterPro" id="IPR058584">
    <property type="entry name" value="IMB1_TNPO1-like_TPR"/>
</dbReference>
<feature type="non-terminal residue" evidence="7">
    <location>
        <position position="1"/>
    </location>
</feature>
<evidence type="ECO:0000259" key="6">
    <source>
        <dbReference type="Pfam" id="PF25574"/>
    </source>
</evidence>
<proteinExistence type="predicted"/>
<feature type="non-terminal residue" evidence="7">
    <location>
        <position position="147"/>
    </location>
</feature>
<dbReference type="InterPro" id="IPR011989">
    <property type="entry name" value="ARM-like"/>
</dbReference>
<organism evidence="7 8">
    <name type="scientific">Tetrabaena socialis</name>
    <dbReference type="NCBI Taxonomy" id="47790"/>
    <lineage>
        <taxon>Eukaryota</taxon>
        <taxon>Viridiplantae</taxon>
        <taxon>Chlorophyta</taxon>
        <taxon>core chlorophytes</taxon>
        <taxon>Chlorophyceae</taxon>
        <taxon>CS clade</taxon>
        <taxon>Chlamydomonadales</taxon>
        <taxon>Tetrabaenaceae</taxon>
        <taxon>Tetrabaena</taxon>
    </lineage>
</organism>
<dbReference type="Gene3D" id="1.25.10.10">
    <property type="entry name" value="Leucine-rich Repeat Variant"/>
    <property type="match status" value="1"/>
</dbReference>
<accession>A0A2J8AE46</accession>
<reference evidence="7 8" key="1">
    <citation type="journal article" date="2017" name="Mol. Biol. Evol.">
        <title>The 4-celled Tetrabaena socialis nuclear genome reveals the essential components for genetic control of cell number at the origin of multicellularity in the volvocine lineage.</title>
        <authorList>
            <person name="Featherston J."/>
            <person name="Arakaki Y."/>
            <person name="Hanschen E.R."/>
            <person name="Ferris P.J."/>
            <person name="Michod R.E."/>
            <person name="Olson B.J.S.C."/>
            <person name="Nozaki H."/>
            <person name="Durand P.M."/>
        </authorList>
    </citation>
    <scope>NUCLEOTIDE SEQUENCE [LARGE SCALE GENOMIC DNA]</scope>
    <source>
        <strain evidence="7 8">NIES-571</strain>
    </source>
</reference>
<dbReference type="AlphaFoldDB" id="A0A2J8AE46"/>
<dbReference type="EMBL" id="PGGS01000046">
    <property type="protein sequence ID" value="PNH10776.1"/>
    <property type="molecule type" value="Genomic_DNA"/>
</dbReference>
<evidence type="ECO:0000313" key="7">
    <source>
        <dbReference type="EMBL" id="PNH10776.1"/>
    </source>
</evidence>
<dbReference type="SUPFAM" id="SSF48371">
    <property type="entry name" value="ARM repeat"/>
    <property type="match status" value="1"/>
</dbReference>